<accession>A0ACC2NEN3</accession>
<gene>
    <name evidence="1" type="ORF">QAD02_000605</name>
</gene>
<name>A0ACC2NEN3_9HYME</name>
<comment type="caution">
    <text evidence="1">The sequence shown here is derived from an EMBL/GenBank/DDBJ whole genome shotgun (WGS) entry which is preliminary data.</text>
</comment>
<protein>
    <submittedName>
        <fullName evidence="1">Uncharacterized protein</fullName>
    </submittedName>
</protein>
<proteinExistence type="predicted"/>
<evidence type="ECO:0000313" key="2">
    <source>
        <dbReference type="Proteomes" id="UP001239111"/>
    </source>
</evidence>
<organism evidence="1 2">
    <name type="scientific">Eretmocerus hayati</name>
    <dbReference type="NCBI Taxonomy" id="131215"/>
    <lineage>
        <taxon>Eukaryota</taxon>
        <taxon>Metazoa</taxon>
        <taxon>Ecdysozoa</taxon>
        <taxon>Arthropoda</taxon>
        <taxon>Hexapoda</taxon>
        <taxon>Insecta</taxon>
        <taxon>Pterygota</taxon>
        <taxon>Neoptera</taxon>
        <taxon>Endopterygota</taxon>
        <taxon>Hymenoptera</taxon>
        <taxon>Apocrita</taxon>
        <taxon>Proctotrupomorpha</taxon>
        <taxon>Chalcidoidea</taxon>
        <taxon>Aphelinidae</taxon>
        <taxon>Aphelininae</taxon>
        <taxon>Eretmocerus</taxon>
    </lineage>
</organism>
<keyword evidence="2" id="KW-1185">Reference proteome</keyword>
<evidence type="ECO:0000313" key="1">
    <source>
        <dbReference type="EMBL" id="KAJ8669346.1"/>
    </source>
</evidence>
<reference evidence="1" key="1">
    <citation type="submission" date="2023-04" db="EMBL/GenBank/DDBJ databases">
        <title>A chromosome-level genome assembly of the parasitoid wasp Eretmocerus hayati.</title>
        <authorList>
            <person name="Zhong Y."/>
            <person name="Liu S."/>
            <person name="Liu Y."/>
        </authorList>
    </citation>
    <scope>NUCLEOTIDE SEQUENCE</scope>
    <source>
        <strain evidence="1">ZJU_SS_LIU_2023</strain>
    </source>
</reference>
<sequence length="548" mass="57960">MPCAPDTATASSVQVERSLELRLSSAAASAAATEVVRGQSLHLGLAEHHQRVQRSELNARLLLELNRQSRQDGPASGATSAAGAGVGSSSSNNANMATATKPELRRKFPPPPTPAETDSGAGDEDIAAIAKQISDHAEAIYQTWKSRGLAPTEILNCHSNAIAADKFGTVLTPTSNGGIGSAPTPQRRPITVQSSCSPVELLAQDNNNLEKLVNNFVVEDKARIAASRGNGHHPRPCLLQSSLPCRSLSRTRLAVRRRPLNSKVHTPFTGEVTPSKIAAAQQHVKPRPTQLGGVVSPSPAIGGFMAIEEQDCERLAKTSGGTNPKSPAGVSPGDSLATRNSSRSPESNSNDASYLDEVAREEERLINALKTGAVISEEPSVCLERIIPVQVTPSTTASTPSVSTTPTTPTANQQLPVKQKPAIIREEAQVIIDQPIVATARSKFEPELTKTTVPEKGSKVDDKVSSDGKDGVKDTKAAAATNTGNNPVRPFLTRGSVAERVLIFEKCPSELLLDKRGPRQPASSAWRTTQEVNNKTQVSGVAQPKLTN</sequence>
<dbReference type="EMBL" id="CM056743">
    <property type="protein sequence ID" value="KAJ8669346.1"/>
    <property type="molecule type" value="Genomic_DNA"/>
</dbReference>
<dbReference type="Proteomes" id="UP001239111">
    <property type="component" value="Chromosome 3"/>
</dbReference>